<keyword evidence="2" id="KW-0378">Hydrolase</keyword>
<organism evidence="3 4">
    <name type="scientific">Arenimonas malthae CC-JY-1</name>
    <dbReference type="NCBI Taxonomy" id="1384054"/>
    <lineage>
        <taxon>Bacteria</taxon>
        <taxon>Pseudomonadati</taxon>
        <taxon>Pseudomonadota</taxon>
        <taxon>Gammaproteobacteria</taxon>
        <taxon>Lysobacterales</taxon>
        <taxon>Lysobacteraceae</taxon>
        <taxon>Arenimonas</taxon>
    </lineage>
</organism>
<sequence length="572" mass="61855">MEAFTPLPESCMSLRPLSLAIALTFATGLAACQRAEQAPAPAEASADAATDAAQPANDIAAKVAAYAEVPLTADLSHLAEGDRQAIRLLLQAGEIMDALFWKQTWGDKDALLSGLTDPATRRFAEINYGPWDRLDNDAPFVEGIGPRPPGARFYPEDMTKEEFAAADLPGKDGLYTLIRRDEAGKLTVVPYHVEYAAELGQAAALLSLAADVATDESFRNYLRLRADALLTGEYQASDMAWMDMKTSPIDVVIGPIESYQDALFGTKAAFEAFVLVKDIEWSQRLARFAQHLPALQRGLPVPEAYKAEMPGTDADLNAYFAIYYGGDANSGAKTIAINLPNDEEVQLAKGSRRLQLENSMRAKFDAILVPIADALVAEDQRANITFDAFFENVMFHEVAHGLGIKNTLDGKGTVREALTDLASGYEEGKADILGLYMIGKLGEMGELDAARRNDNYVTFLAGIFRSVRFGASSAHGKANMLAFNWLQREGAFSRDATTGRYRVDFDKMQAAVDSLSAKILTLQGDGDYAGAKALFEDMGNIGPDLQADLDRVQAAGIPVDIVFKQGPAVLGL</sequence>
<reference evidence="3 4" key="1">
    <citation type="submission" date="2013-09" db="EMBL/GenBank/DDBJ databases">
        <title>Genome sequencing of Arenimonas malthae.</title>
        <authorList>
            <person name="Chen F."/>
            <person name="Wang G."/>
        </authorList>
    </citation>
    <scope>NUCLEOTIDE SEQUENCE [LARGE SCALE GENOMIC DNA]</scope>
    <source>
        <strain evidence="3 4">CC-JY-1</strain>
    </source>
</reference>
<dbReference type="GO" id="GO:0046872">
    <property type="term" value="F:metal ion binding"/>
    <property type="evidence" value="ECO:0007669"/>
    <property type="project" value="UniProtKB-KW"/>
</dbReference>
<dbReference type="EMBL" id="AVCH01000157">
    <property type="protein sequence ID" value="KFN47853.1"/>
    <property type="molecule type" value="Genomic_DNA"/>
</dbReference>
<comment type="caution">
    <text evidence="3">The sequence shown here is derived from an EMBL/GenBank/DDBJ whole genome shotgun (WGS) entry which is preliminary data.</text>
</comment>
<proteinExistence type="predicted"/>
<gene>
    <name evidence="3" type="ORF">N790_07215</name>
</gene>
<dbReference type="AlphaFoldDB" id="A0A091B5E2"/>
<name>A0A091B5E2_9GAMM</name>
<dbReference type="InterPro" id="IPR039461">
    <property type="entry name" value="Peptidase_M49"/>
</dbReference>
<evidence type="ECO:0000256" key="2">
    <source>
        <dbReference type="ARBA" id="ARBA00022801"/>
    </source>
</evidence>
<dbReference type="PATRIC" id="fig|1384054.3.peg.1446"/>
<dbReference type="Proteomes" id="UP000029392">
    <property type="component" value="Unassembled WGS sequence"/>
</dbReference>
<dbReference type="eggNOG" id="COG0457">
    <property type="taxonomic scope" value="Bacteria"/>
</dbReference>
<dbReference type="STRING" id="1384054.N790_07215"/>
<dbReference type="PANTHER" id="PTHR23422">
    <property type="entry name" value="DIPEPTIDYL PEPTIDASE III-RELATED"/>
    <property type="match status" value="1"/>
</dbReference>
<protein>
    <recommendedName>
        <fullName evidence="5">Zn-dependent hydrolase</fullName>
    </recommendedName>
</protein>
<evidence type="ECO:0000256" key="1">
    <source>
        <dbReference type="ARBA" id="ARBA00022723"/>
    </source>
</evidence>
<keyword evidence="1" id="KW-0479">Metal-binding</keyword>
<dbReference type="GO" id="GO:0005737">
    <property type="term" value="C:cytoplasm"/>
    <property type="evidence" value="ECO:0007669"/>
    <property type="project" value="TreeGrafter"/>
</dbReference>
<keyword evidence="4" id="KW-1185">Reference proteome</keyword>
<evidence type="ECO:0008006" key="5">
    <source>
        <dbReference type="Google" id="ProtNLM"/>
    </source>
</evidence>
<accession>A0A091B5E2</accession>
<dbReference type="Pfam" id="PF03571">
    <property type="entry name" value="Peptidase_M49"/>
    <property type="match status" value="1"/>
</dbReference>
<evidence type="ECO:0000313" key="3">
    <source>
        <dbReference type="EMBL" id="KFN47853.1"/>
    </source>
</evidence>
<dbReference type="Gene3D" id="3.30.540.30">
    <property type="match status" value="1"/>
</dbReference>
<dbReference type="PANTHER" id="PTHR23422:SF9">
    <property type="entry name" value="ZN-DEPENDENT HYDROLASE"/>
    <property type="match status" value="1"/>
</dbReference>
<evidence type="ECO:0000313" key="4">
    <source>
        <dbReference type="Proteomes" id="UP000029392"/>
    </source>
</evidence>
<dbReference type="GO" id="GO:0008239">
    <property type="term" value="F:dipeptidyl-peptidase activity"/>
    <property type="evidence" value="ECO:0007669"/>
    <property type="project" value="TreeGrafter"/>
</dbReference>